<proteinExistence type="inferred from homology"/>
<feature type="domain" description="Endonuclease/exonuclease/phosphatase" evidence="6">
    <location>
        <begin position="8"/>
        <end position="109"/>
    </location>
</feature>
<dbReference type="Pfam" id="PF03372">
    <property type="entry name" value="Exo_endo_phos"/>
    <property type="match status" value="1"/>
</dbReference>
<keyword evidence="5" id="KW-0460">Magnesium</keyword>
<evidence type="ECO:0000313" key="7">
    <source>
        <dbReference type="EMBL" id="SVD01581.1"/>
    </source>
</evidence>
<dbReference type="GO" id="GO:0008081">
    <property type="term" value="F:phosphoric diester hydrolase activity"/>
    <property type="evidence" value="ECO:0007669"/>
    <property type="project" value="TreeGrafter"/>
</dbReference>
<dbReference type="GO" id="GO:0046872">
    <property type="term" value="F:metal ion binding"/>
    <property type="evidence" value="ECO:0007669"/>
    <property type="project" value="UniProtKB-KW"/>
</dbReference>
<dbReference type="SUPFAM" id="SSF56219">
    <property type="entry name" value="DNase I-like"/>
    <property type="match status" value="1"/>
</dbReference>
<dbReference type="InterPro" id="IPR005135">
    <property type="entry name" value="Endo/exonuclease/phosphatase"/>
</dbReference>
<dbReference type="PANTHER" id="PTHR22748">
    <property type="entry name" value="AP ENDONUCLEASE"/>
    <property type="match status" value="1"/>
</dbReference>
<keyword evidence="4" id="KW-0378">Hydrolase</keyword>
<dbReference type="PROSITE" id="PS51435">
    <property type="entry name" value="AP_NUCLEASE_F1_4"/>
    <property type="match status" value="1"/>
</dbReference>
<sequence length="110" mass="12238">MAESLKALSWNVNGIRAAHKKGFVDWLTQTDPDIMCLQETKAHLDQLPAALKEVEGYHSYFSTPERKGYSGVAIYTKTEPESVSVGLGVEEYDKEGRVLVADYGKFVVIN</sequence>
<dbReference type="PANTHER" id="PTHR22748:SF6">
    <property type="entry name" value="DNA-(APURINIC OR APYRIMIDINIC SITE) ENDONUCLEASE"/>
    <property type="match status" value="1"/>
</dbReference>
<gene>
    <name evidence="7" type="ORF">METZ01_LOCUS354435</name>
</gene>
<dbReference type="PROSITE" id="PS00726">
    <property type="entry name" value="AP_NUCLEASE_F1_1"/>
    <property type="match status" value="1"/>
</dbReference>
<dbReference type="GO" id="GO:0003906">
    <property type="term" value="F:DNA-(apurinic or apyrimidinic site) endonuclease activity"/>
    <property type="evidence" value="ECO:0007669"/>
    <property type="project" value="TreeGrafter"/>
</dbReference>
<dbReference type="Gene3D" id="3.60.10.10">
    <property type="entry name" value="Endonuclease/exonuclease/phosphatase"/>
    <property type="match status" value="1"/>
</dbReference>
<dbReference type="NCBIfam" id="TIGR00633">
    <property type="entry name" value="xth"/>
    <property type="match status" value="1"/>
</dbReference>
<evidence type="ECO:0000256" key="2">
    <source>
        <dbReference type="ARBA" id="ARBA00007092"/>
    </source>
</evidence>
<dbReference type="GO" id="GO:0008311">
    <property type="term" value="F:double-stranded DNA 3'-5' DNA exonuclease activity"/>
    <property type="evidence" value="ECO:0007669"/>
    <property type="project" value="TreeGrafter"/>
</dbReference>
<evidence type="ECO:0000256" key="3">
    <source>
        <dbReference type="ARBA" id="ARBA00022723"/>
    </source>
</evidence>
<organism evidence="7">
    <name type="scientific">marine metagenome</name>
    <dbReference type="NCBI Taxonomy" id="408172"/>
    <lineage>
        <taxon>unclassified sequences</taxon>
        <taxon>metagenomes</taxon>
        <taxon>ecological metagenomes</taxon>
    </lineage>
</organism>
<evidence type="ECO:0000256" key="1">
    <source>
        <dbReference type="ARBA" id="ARBA00001946"/>
    </source>
</evidence>
<dbReference type="GO" id="GO:0003677">
    <property type="term" value="F:DNA binding"/>
    <property type="evidence" value="ECO:0007669"/>
    <property type="project" value="InterPro"/>
</dbReference>
<dbReference type="EMBL" id="UINC01124438">
    <property type="protein sequence ID" value="SVD01581.1"/>
    <property type="molecule type" value="Genomic_DNA"/>
</dbReference>
<protein>
    <recommendedName>
        <fullName evidence="6">Endonuclease/exonuclease/phosphatase domain-containing protein</fullName>
    </recommendedName>
</protein>
<dbReference type="InterPro" id="IPR020847">
    <property type="entry name" value="AP_endonuclease_F1_BS"/>
</dbReference>
<evidence type="ECO:0000256" key="4">
    <source>
        <dbReference type="ARBA" id="ARBA00022801"/>
    </source>
</evidence>
<keyword evidence="3" id="KW-0479">Metal-binding</keyword>
<comment type="cofactor">
    <cofactor evidence="1">
        <name>Mg(2+)</name>
        <dbReference type="ChEBI" id="CHEBI:18420"/>
    </cofactor>
</comment>
<feature type="non-terminal residue" evidence="7">
    <location>
        <position position="110"/>
    </location>
</feature>
<dbReference type="AlphaFoldDB" id="A0A382RY57"/>
<evidence type="ECO:0000256" key="5">
    <source>
        <dbReference type="ARBA" id="ARBA00022842"/>
    </source>
</evidence>
<evidence type="ECO:0000259" key="6">
    <source>
        <dbReference type="Pfam" id="PF03372"/>
    </source>
</evidence>
<dbReference type="GO" id="GO:0006284">
    <property type="term" value="P:base-excision repair"/>
    <property type="evidence" value="ECO:0007669"/>
    <property type="project" value="TreeGrafter"/>
</dbReference>
<name>A0A382RY57_9ZZZZ</name>
<reference evidence="7" key="1">
    <citation type="submission" date="2018-05" db="EMBL/GenBank/DDBJ databases">
        <authorList>
            <person name="Lanie J.A."/>
            <person name="Ng W.-L."/>
            <person name="Kazmierczak K.M."/>
            <person name="Andrzejewski T.M."/>
            <person name="Davidsen T.M."/>
            <person name="Wayne K.J."/>
            <person name="Tettelin H."/>
            <person name="Glass J.I."/>
            <person name="Rusch D."/>
            <person name="Podicherti R."/>
            <person name="Tsui H.-C.T."/>
            <person name="Winkler M.E."/>
        </authorList>
    </citation>
    <scope>NUCLEOTIDE SEQUENCE</scope>
</reference>
<dbReference type="InterPro" id="IPR004808">
    <property type="entry name" value="AP_endonuc_1"/>
</dbReference>
<dbReference type="InterPro" id="IPR036691">
    <property type="entry name" value="Endo/exonu/phosph_ase_sf"/>
</dbReference>
<comment type="similarity">
    <text evidence="2">Belongs to the DNA repair enzymes AP/ExoA family.</text>
</comment>
<accession>A0A382RY57</accession>